<evidence type="ECO:0000313" key="3">
    <source>
        <dbReference type="EMBL" id="KAK7042621.1"/>
    </source>
</evidence>
<feature type="transmembrane region" description="Helical" evidence="1">
    <location>
        <begin position="79"/>
        <end position="103"/>
    </location>
</feature>
<dbReference type="PANTHER" id="PTHR42109:SF2">
    <property type="entry name" value="INTEGRAL MEMBRANE PROTEIN"/>
    <property type="match status" value="1"/>
</dbReference>
<keyword evidence="1" id="KW-1133">Transmembrane helix</keyword>
<organism evidence="3 4">
    <name type="scientific">Favolaschia claudopus</name>
    <dbReference type="NCBI Taxonomy" id="2862362"/>
    <lineage>
        <taxon>Eukaryota</taxon>
        <taxon>Fungi</taxon>
        <taxon>Dikarya</taxon>
        <taxon>Basidiomycota</taxon>
        <taxon>Agaricomycotina</taxon>
        <taxon>Agaricomycetes</taxon>
        <taxon>Agaricomycetidae</taxon>
        <taxon>Agaricales</taxon>
        <taxon>Marasmiineae</taxon>
        <taxon>Mycenaceae</taxon>
        <taxon>Favolaschia</taxon>
    </lineage>
</organism>
<gene>
    <name evidence="3" type="ORF">R3P38DRAFT_322149</name>
</gene>
<sequence length="279" mass="31016">MSSSSPINYAKAFGFQSIPAAVIFAVVYLPLFLWFIRQSIKNTTYVYLSLSIFCLMRVVAFVMRAILIASESVGQNLNVLIADEVMFGVGFFALLYSAYTLVLDREIISGATLQLPLKIMRNRRLFRIILIVAVVLGVQGISTSTSSNPKNASTGTDLRRASTIIFLVLTIIQAIQTFLALNAHSGYPPSPRFGDRHGKYILSLISIFLLVRETFLVATISNLSKQNEELFWYPLLALPELLAVVCYSFSGLVPPRSELKARKAENEYSQAAPLYPMQP</sequence>
<dbReference type="Pfam" id="PF24800">
    <property type="entry name" value="DUF7702"/>
    <property type="match status" value="1"/>
</dbReference>
<keyword evidence="1" id="KW-0812">Transmembrane</keyword>
<name>A0AAW0CUG8_9AGAR</name>
<keyword evidence="4" id="KW-1185">Reference proteome</keyword>
<feature type="transmembrane region" description="Helical" evidence="1">
    <location>
        <begin position="124"/>
        <end position="141"/>
    </location>
</feature>
<dbReference type="InterPro" id="IPR056119">
    <property type="entry name" value="DUF7702"/>
</dbReference>
<dbReference type="PANTHER" id="PTHR42109">
    <property type="entry name" value="UNPLACED GENOMIC SCAFFOLD UM_SCAF_CONTIG_1.265, WHOLE GENOME SHOTGUN SEQUENCE"/>
    <property type="match status" value="1"/>
</dbReference>
<dbReference type="EMBL" id="JAWWNJ010000013">
    <property type="protein sequence ID" value="KAK7042621.1"/>
    <property type="molecule type" value="Genomic_DNA"/>
</dbReference>
<evidence type="ECO:0000259" key="2">
    <source>
        <dbReference type="Pfam" id="PF24800"/>
    </source>
</evidence>
<feature type="transmembrane region" description="Helical" evidence="1">
    <location>
        <begin position="201"/>
        <end position="224"/>
    </location>
</feature>
<dbReference type="AlphaFoldDB" id="A0AAW0CUG8"/>
<protein>
    <recommendedName>
        <fullName evidence="2">DUF7702 domain-containing protein</fullName>
    </recommendedName>
</protein>
<feature type="domain" description="DUF7702" evidence="2">
    <location>
        <begin position="23"/>
        <end position="215"/>
    </location>
</feature>
<evidence type="ECO:0000313" key="4">
    <source>
        <dbReference type="Proteomes" id="UP001362999"/>
    </source>
</evidence>
<reference evidence="3 4" key="1">
    <citation type="journal article" date="2024" name="J Genomics">
        <title>Draft genome sequencing and assembly of Favolaschia claudopus CIRM-BRFM 2984 isolated from oak limbs.</title>
        <authorList>
            <person name="Navarro D."/>
            <person name="Drula E."/>
            <person name="Chaduli D."/>
            <person name="Cazenave R."/>
            <person name="Ahrendt S."/>
            <person name="Wang J."/>
            <person name="Lipzen A."/>
            <person name="Daum C."/>
            <person name="Barry K."/>
            <person name="Grigoriev I.V."/>
            <person name="Favel A."/>
            <person name="Rosso M.N."/>
            <person name="Martin F."/>
        </authorList>
    </citation>
    <scope>NUCLEOTIDE SEQUENCE [LARGE SCALE GENOMIC DNA]</scope>
    <source>
        <strain evidence="3 4">CIRM-BRFM 2984</strain>
    </source>
</reference>
<feature type="transmembrane region" description="Helical" evidence="1">
    <location>
        <begin position="161"/>
        <end position="181"/>
    </location>
</feature>
<feature type="transmembrane region" description="Helical" evidence="1">
    <location>
        <begin position="230"/>
        <end position="253"/>
    </location>
</feature>
<comment type="caution">
    <text evidence="3">The sequence shown here is derived from an EMBL/GenBank/DDBJ whole genome shotgun (WGS) entry which is preliminary data.</text>
</comment>
<feature type="transmembrane region" description="Helical" evidence="1">
    <location>
        <begin position="45"/>
        <end position="67"/>
    </location>
</feature>
<evidence type="ECO:0000256" key="1">
    <source>
        <dbReference type="SAM" id="Phobius"/>
    </source>
</evidence>
<feature type="transmembrane region" description="Helical" evidence="1">
    <location>
        <begin position="12"/>
        <end position="33"/>
    </location>
</feature>
<proteinExistence type="predicted"/>
<accession>A0AAW0CUG8</accession>
<dbReference type="Proteomes" id="UP001362999">
    <property type="component" value="Unassembled WGS sequence"/>
</dbReference>
<keyword evidence="1" id="KW-0472">Membrane</keyword>